<feature type="domain" description="UmuC" evidence="18">
    <location>
        <begin position="9"/>
        <end position="256"/>
    </location>
</feature>
<evidence type="ECO:0000313" key="20">
    <source>
        <dbReference type="EMBL" id="KAF7992621.1"/>
    </source>
</evidence>
<evidence type="ECO:0000256" key="11">
    <source>
        <dbReference type="ARBA" id="ARBA00022833"/>
    </source>
</evidence>
<comment type="similarity">
    <text evidence="4">Belongs to the DNA polymerase type-Y family.</text>
</comment>
<feature type="region of interest" description="Disordered" evidence="17">
    <location>
        <begin position="797"/>
        <end position="835"/>
    </location>
</feature>
<evidence type="ECO:0000256" key="1">
    <source>
        <dbReference type="ARBA" id="ARBA00001936"/>
    </source>
</evidence>
<evidence type="ECO:0000256" key="17">
    <source>
        <dbReference type="SAM" id="MobiDB-lite"/>
    </source>
</evidence>
<dbReference type="Proteomes" id="UP000639338">
    <property type="component" value="Unassembled WGS sequence"/>
</dbReference>
<dbReference type="GO" id="GO:0035861">
    <property type="term" value="C:site of double-strand break"/>
    <property type="evidence" value="ECO:0007669"/>
    <property type="project" value="TreeGrafter"/>
</dbReference>
<dbReference type="PANTHER" id="PTHR45873">
    <property type="entry name" value="DNA POLYMERASE ETA"/>
    <property type="match status" value="1"/>
</dbReference>
<dbReference type="InterPro" id="IPR052230">
    <property type="entry name" value="DNA_polymerase_eta"/>
</dbReference>
<dbReference type="GO" id="GO:0005634">
    <property type="term" value="C:nucleus"/>
    <property type="evidence" value="ECO:0007669"/>
    <property type="project" value="UniProtKB-SubCell"/>
</dbReference>
<evidence type="ECO:0000256" key="3">
    <source>
        <dbReference type="ARBA" id="ARBA00004123"/>
    </source>
</evidence>
<dbReference type="Gene3D" id="3.30.70.270">
    <property type="match status" value="1"/>
</dbReference>
<dbReference type="GO" id="GO:0009411">
    <property type="term" value="P:response to UV"/>
    <property type="evidence" value="ECO:0007669"/>
    <property type="project" value="UniProtKB-ARBA"/>
</dbReference>
<keyword evidence="13" id="KW-0234">DNA repair</keyword>
<name>A0A834XTQ7_APHGI</name>
<dbReference type="SUPFAM" id="SSF100879">
    <property type="entry name" value="Lesion bypass DNA polymerase (Y-family), little finger domain"/>
    <property type="match status" value="1"/>
</dbReference>
<protein>
    <recommendedName>
        <fullName evidence="15">DNA polymerase eta</fullName>
        <ecNumber evidence="5">2.7.7.7</ecNumber>
    </recommendedName>
</protein>
<dbReference type="PROSITE" id="PS51907">
    <property type="entry name" value="ZF_UBZ3"/>
    <property type="match status" value="1"/>
</dbReference>
<dbReference type="Gene3D" id="3.30.1490.100">
    <property type="entry name" value="DNA polymerase, Y-family, little finger domain"/>
    <property type="match status" value="1"/>
</dbReference>
<dbReference type="OrthoDB" id="5723at2759"/>
<evidence type="ECO:0000256" key="12">
    <source>
        <dbReference type="ARBA" id="ARBA00022842"/>
    </source>
</evidence>
<comment type="subcellular location">
    <subcellularLocation>
        <location evidence="3">Nucleus</location>
    </subcellularLocation>
</comment>
<keyword evidence="10" id="KW-0863">Zinc-finger</keyword>
<comment type="caution">
    <text evidence="20">The sequence shown here is derived from an EMBL/GenBank/DDBJ whole genome shotgun (WGS) entry which is preliminary data.</text>
</comment>
<evidence type="ECO:0000256" key="13">
    <source>
        <dbReference type="ARBA" id="ARBA00023204"/>
    </source>
</evidence>
<evidence type="ECO:0000256" key="6">
    <source>
        <dbReference type="ARBA" id="ARBA00022679"/>
    </source>
</evidence>
<evidence type="ECO:0000259" key="18">
    <source>
        <dbReference type="PROSITE" id="PS50173"/>
    </source>
</evidence>
<evidence type="ECO:0000259" key="19">
    <source>
        <dbReference type="PROSITE" id="PS51907"/>
    </source>
</evidence>
<dbReference type="GO" id="GO:0003887">
    <property type="term" value="F:DNA-directed DNA polymerase activity"/>
    <property type="evidence" value="ECO:0007669"/>
    <property type="project" value="UniProtKB-EC"/>
</dbReference>
<keyword evidence="21" id="KW-1185">Reference proteome</keyword>
<evidence type="ECO:0000256" key="7">
    <source>
        <dbReference type="ARBA" id="ARBA00022695"/>
    </source>
</evidence>
<organism evidence="20 21">
    <name type="scientific">Aphidius gifuensis</name>
    <name type="common">Parasitoid wasp</name>
    <dbReference type="NCBI Taxonomy" id="684658"/>
    <lineage>
        <taxon>Eukaryota</taxon>
        <taxon>Metazoa</taxon>
        <taxon>Ecdysozoa</taxon>
        <taxon>Arthropoda</taxon>
        <taxon>Hexapoda</taxon>
        <taxon>Insecta</taxon>
        <taxon>Pterygota</taxon>
        <taxon>Neoptera</taxon>
        <taxon>Endopterygota</taxon>
        <taxon>Hymenoptera</taxon>
        <taxon>Apocrita</taxon>
        <taxon>Ichneumonoidea</taxon>
        <taxon>Braconidae</taxon>
        <taxon>Aphidiinae</taxon>
        <taxon>Aphidius</taxon>
    </lineage>
</organism>
<dbReference type="Pfam" id="PF21704">
    <property type="entry name" value="POLH-Rev1_HhH"/>
    <property type="match status" value="1"/>
</dbReference>
<dbReference type="GO" id="GO:0008270">
    <property type="term" value="F:zinc ion binding"/>
    <property type="evidence" value="ECO:0007669"/>
    <property type="project" value="UniProtKB-KW"/>
</dbReference>
<comment type="cofactor">
    <cofactor evidence="2">
        <name>Mg(2+)</name>
        <dbReference type="ChEBI" id="CHEBI:18420"/>
    </cofactor>
</comment>
<dbReference type="EC" id="2.7.7.7" evidence="5"/>
<dbReference type="Pfam" id="PF11799">
    <property type="entry name" value="IMS_C"/>
    <property type="match status" value="1"/>
</dbReference>
<evidence type="ECO:0000256" key="9">
    <source>
        <dbReference type="ARBA" id="ARBA00022763"/>
    </source>
</evidence>
<evidence type="ECO:0000256" key="4">
    <source>
        <dbReference type="ARBA" id="ARBA00010945"/>
    </source>
</evidence>
<proteinExistence type="inferred from homology"/>
<comment type="cofactor">
    <cofactor evidence="1">
        <name>Mn(2+)</name>
        <dbReference type="ChEBI" id="CHEBI:29035"/>
    </cofactor>
</comment>
<evidence type="ECO:0000256" key="14">
    <source>
        <dbReference type="ARBA" id="ARBA00023242"/>
    </source>
</evidence>
<dbReference type="FunFam" id="3.40.1170.60:FF:000003">
    <property type="entry name" value="DNA polymerase eta"/>
    <property type="match status" value="1"/>
</dbReference>
<evidence type="ECO:0000256" key="2">
    <source>
        <dbReference type="ARBA" id="ARBA00001946"/>
    </source>
</evidence>
<keyword evidence="12" id="KW-0460">Magnesium</keyword>
<keyword evidence="8" id="KW-0479">Metal-binding</keyword>
<dbReference type="InterPro" id="IPR043502">
    <property type="entry name" value="DNA/RNA_pol_sf"/>
</dbReference>
<evidence type="ECO:0000256" key="8">
    <source>
        <dbReference type="ARBA" id="ARBA00022723"/>
    </source>
</evidence>
<evidence type="ECO:0000256" key="10">
    <source>
        <dbReference type="ARBA" id="ARBA00022771"/>
    </source>
</evidence>
<evidence type="ECO:0000313" key="21">
    <source>
        <dbReference type="Proteomes" id="UP000639338"/>
    </source>
</evidence>
<evidence type="ECO:0000256" key="5">
    <source>
        <dbReference type="ARBA" id="ARBA00012417"/>
    </source>
</evidence>
<dbReference type="GO" id="GO:0005657">
    <property type="term" value="C:replication fork"/>
    <property type="evidence" value="ECO:0007669"/>
    <property type="project" value="TreeGrafter"/>
</dbReference>
<keyword evidence="6" id="KW-0808">Transferase</keyword>
<keyword evidence="14" id="KW-0539">Nucleus</keyword>
<keyword evidence="7" id="KW-0548">Nucleotidyltransferase</keyword>
<dbReference type="AlphaFoldDB" id="A0A834XTQ7"/>
<dbReference type="Gene3D" id="3.40.1170.60">
    <property type="match status" value="1"/>
</dbReference>
<evidence type="ECO:0000256" key="16">
    <source>
        <dbReference type="ARBA" id="ARBA00049244"/>
    </source>
</evidence>
<dbReference type="GO" id="GO:0006281">
    <property type="term" value="P:DNA repair"/>
    <property type="evidence" value="ECO:0007669"/>
    <property type="project" value="UniProtKB-KW"/>
</dbReference>
<dbReference type="InterPro" id="IPR017961">
    <property type="entry name" value="DNA_pol_Y-fam_little_finger"/>
</dbReference>
<keyword evidence="9" id="KW-0227">DNA damage</keyword>
<dbReference type="SUPFAM" id="SSF56672">
    <property type="entry name" value="DNA/RNA polymerases"/>
    <property type="match status" value="1"/>
</dbReference>
<gene>
    <name evidence="20" type="ORF">HCN44_004965</name>
</gene>
<reference evidence="20 21" key="1">
    <citation type="submission" date="2020-08" db="EMBL/GenBank/DDBJ databases">
        <title>Aphidius gifuensis genome sequencing and assembly.</title>
        <authorList>
            <person name="Du Z."/>
        </authorList>
    </citation>
    <scope>NUCLEOTIDE SEQUENCE [LARGE SCALE GENOMIC DNA]</scope>
    <source>
        <strain evidence="20">YNYX2018</strain>
        <tissue evidence="20">Adults</tissue>
    </source>
</reference>
<dbReference type="InterPro" id="IPR036775">
    <property type="entry name" value="DNA_pol_Y-fam_lit_finger_sf"/>
</dbReference>
<dbReference type="InterPro" id="IPR043128">
    <property type="entry name" value="Rev_trsase/Diguanyl_cyclase"/>
</dbReference>
<dbReference type="FunFam" id="1.10.150.20:FF:000014">
    <property type="entry name" value="Polymerase (DNA directed), eta"/>
    <property type="match status" value="1"/>
</dbReference>
<feature type="domain" description="UBZ3-type" evidence="19">
    <location>
        <begin position="760"/>
        <end position="794"/>
    </location>
</feature>
<dbReference type="InterPro" id="IPR001126">
    <property type="entry name" value="UmuC"/>
</dbReference>
<dbReference type="GO" id="GO:0042276">
    <property type="term" value="P:error-prone translesion synthesis"/>
    <property type="evidence" value="ECO:0007669"/>
    <property type="project" value="TreeGrafter"/>
</dbReference>
<dbReference type="PROSITE" id="PS50173">
    <property type="entry name" value="UMUC"/>
    <property type="match status" value="1"/>
</dbReference>
<dbReference type="EMBL" id="JACMRX010000003">
    <property type="protein sequence ID" value="KAF7992621.1"/>
    <property type="molecule type" value="Genomic_DNA"/>
</dbReference>
<dbReference type="Gene3D" id="1.10.150.20">
    <property type="entry name" value="5' to 3' exonuclease, C-terminal subdomain"/>
    <property type="match status" value="1"/>
</dbReference>
<dbReference type="GO" id="GO:0003684">
    <property type="term" value="F:damaged DNA binding"/>
    <property type="evidence" value="ECO:0007669"/>
    <property type="project" value="InterPro"/>
</dbReference>
<dbReference type="PIRSF" id="PIRSF036603">
    <property type="entry name" value="DPol_eta"/>
    <property type="match status" value="1"/>
</dbReference>
<comment type="catalytic activity">
    <reaction evidence="16">
        <text>DNA(n) + a 2'-deoxyribonucleoside 5'-triphosphate = DNA(n+1) + diphosphate</text>
        <dbReference type="Rhea" id="RHEA:22508"/>
        <dbReference type="Rhea" id="RHEA-COMP:17339"/>
        <dbReference type="Rhea" id="RHEA-COMP:17340"/>
        <dbReference type="ChEBI" id="CHEBI:33019"/>
        <dbReference type="ChEBI" id="CHEBI:61560"/>
        <dbReference type="ChEBI" id="CHEBI:173112"/>
        <dbReference type="EC" id="2.7.7.7"/>
    </reaction>
</comment>
<dbReference type="Pfam" id="PF00817">
    <property type="entry name" value="IMS"/>
    <property type="match status" value="1"/>
</dbReference>
<accession>A0A834XTQ7</accession>
<keyword evidence="11" id="KW-0862">Zinc</keyword>
<evidence type="ECO:0000256" key="15">
    <source>
        <dbReference type="ARBA" id="ARBA00044975"/>
    </source>
</evidence>
<dbReference type="InterPro" id="IPR041298">
    <property type="entry name" value="UBZ3"/>
</dbReference>
<dbReference type="PANTHER" id="PTHR45873:SF1">
    <property type="entry name" value="DNA POLYMERASE ETA"/>
    <property type="match status" value="1"/>
</dbReference>
<sequence>MSKIKDRIVVLIDMDCFFCQVEAKLNPALQGKPLAVVQYGSFGPSSIIAVNYEARDHGVTRHMKGPEAKEKCHDIILVTVPPIRNKPDTSRYRKAGREVIDVLKQYCNIIERASIDEAYLDITDIVDEKLNTTDTTSLNSIIDKLSNSFVVGYCDDNSNDEIKRSEGTKKWIEAAFDEMGDEQARKLTIAGLIVEELREQIWKQCQYRCSAGISYNKILAKLACGIHKPNRQTILPLSAVPGLYSSLPVKKVRNLGGKFGNIVMESLGCNVMADLLRFSLQDLQKRFDEKTGLWLWNIARGTDNEPVQNRLICKSIGASKNFPGKQAITKLETLKQWVGDIAAELVDRLEQDKEENERRAVTMTVGYHYYNDGKIVATTKVVPLTNYKIDKISNLCIDVITKATQKPITLISMSAGKFVPSKGSNDFLNYFKNGVNVKPQDQESNDTQNHIKQNNIDVKNSTDKIEEKIDSIDELSNDSNDFSVNYKNESTIKTYEKKEQQKKPSIVKNSICELSFNKKIKDSNSIDVKVCDKKSSLIAVNNLAKPLDSESFKNSFFMNILKDSNPEFLIPPVPSTSNLKLDLPNEQQENLNTDASPDLFDDCTLEDGEINKSIFFNEDNNEDQAVVNSEIEEKKETALDQLKEIFPDLDNIDPAVVKLLPLELQEVAKVYLKNKSSSATIVINESKSTKNILTKEKITNNTKTLTKEKTTNNTKTLSKEKITITKEKLTNNTKNLTKEKTSKLKNCKIPQFFSKKTSNINSEMKKCDDCLKMIEVDRWLEHCDFHVAQNLQKLMNQNENNAGPSRPIKITDKTKSPSIKRKINSGISPPNKKPRGIAAFLQQ</sequence>